<dbReference type="EMBL" id="RDQH01000339">
    <property type="protein sequence ID" value="RXH79972.1"/>
    <property type="molecule type" value="Genomic_DNA"/>
</dbReference>
<evidence type="ECO:0000313" key="3">
    <source>
        <dbReference type="Proteomes" id="UP000290289"/>
    </source>
</evidence>
<protein>
    <submittedName>
        <fullName evidence="2">Uncharacterized protein</fullName>
    </submittedName>
</protein>
<proteinExistence type="predicted"/>
<feature type="region of interest" description="Disordered" evidence="1">
    <location>
        <begin position="62"/>
        <end position="106"/>
    </location>
</feature>
<name>A0A498ICV3_MALDO</name>
<dbReference type="Pfam" id="PF15264">
    <property type="entry name" value="TSSC4"/>
    <property type="match status" value="1"/>
</dbReference>
<feature type="region of interest" description="Disordered" evidence="1">
    <location>
        <begin position="395"/>
        <end position="429"/>
    </location>
</feature>
<feature type="region of interest" description="Disordered" evidence="1">
    <location>
        <begin position="316"/>
        <end position="378"/>
    </location>
</feature>
<feature type="compositionally biased region" description="Polar residues" evidence="1">
    <location>
        <begin position="95"/>
        <end position="106"/>
    </location>
</feature>
<evidence type="ECO:0000313" key="2">
    <source>
        <dbReference type="EMBL" id="RXH79972.1"/>
    </source>
</evidence>
<comment type="caution">
    <text evidence="2">The sequence shown here is derived from an EMBL/GenBank/DDBJ whole genome shotgun (WGS) entry which is preliminary data.</text>
</comment>
<accession>A0A498ICV3</accession>
<dbReference type="PANTHER" id="PTHR13445:SF5">
    <property type="entry name" value="PROTEIN TSSC4"/>
    <property type="match status" value="1"/>
</dbReference>
<dbReference type="Proteomes" id="UP000290289">
    <property type="component" value="Chromosome 13"/>
</dbReference>
<dbReference type="AlphaFoldDB" id="A0A498ICV3"/>
<gene>
    <name evidence="2" type="ORF">DVH24_041119</name>
</gene>
<feature type="compositionally biased region" description="Polar residues" evidence="1">
    <location>
        <begin position="62"/>
        <end position="77"/>
    </location>
</feature>
<sequence>MDNLYAYDIIFGCGGLAALQAVASTYHQVMRFPTKAGIGECKRDQKKGREVRADKVFGSIPSSTSSFPKVQQSSPWSVTGEAVERREWKRGKDAGTSSNRDQTPCSSSFLEDEWGIKASIGKDPTLDFEEEEDEYDKVAAGTEGISDRLYMDEIANHGPFLNSQNVLHGSNKDPRANFLAAKLRLKEDDAEARKSNSTLAAALPVKKQTVESPEDGGRPKSILKRKGYASDTKVQKRVRFDPAFVAHSHYKEAEVRSDVNGMVSGPSPFSIKAKSKLAKYRQVPDYLVNPSKYTYYSFDTTAKVDEVANAQACTEYLTPDESSNSESRSETEDSSPKLPVSVTFVSKKNRGDDNAVNDSKKMKLDKEDDKTESLKQAGIPVGIAAVEVQSDVRAVEEEGSQPSAPVASVCVQKSGRKYRKKTVSDESDS</sequence>
<feature type="compositionally biased region" description="Basic and acidic residues" evidence="1">
    <location>
        <begin position="349"/>
        <end position="373"/>
    </location>
</feature>
<evidence type="ECO:0000256" key="1">
    <source>
        <dbReference type="SAM" id="MobiDB-lite"/>
    </source>
</evidence>
<feature type="compositionally biased region" description="Basic and acidic residues" evidence="1">
    <location>
        <begin position="82"/>
        <end position="93"/>
    </location>
</feature>
<dbReference type="PANTHER" id="PTHR13445">
    <property type="entry name" value="TUMOR SUPPRESSING SUBTRANSFERABLE CANDIDATE 4 TSSC4"/>
    <property type="match status" value="1"/>
</dbReference>
<dbReference type="InterPro" id="IPR029338">
    <property type="entry name" value="TSSC4"/>
</dbReference>
<feature type="region of interest" description="Disordered" evidence="1">
    <location>
        <begin position="196"/>
        <end position="228"/>
    </location>
</feature>
<keyword evidence="3" id="KW-1185">Reference proteome</keyword>
<organism evidence="2 3">
    <name type="scientific">Malus domestica</name>
    <name type="common">Apple</name>
    <name type="synonym">Pyrus malus</name>
    <dbReference type="NCBI Taxonomy" id="3750"/>
    <lineage>
        <taxon>Eukaryota</taxon>
        <taxon>Viridiplantae</taxon>
        <taxon>Streptophyta</taxon>
        <taxon>Embryophyta</taxon>
        <taxon>Tracheophyta</taxon>
        <taxon>Spermatophyta</taxon>
        <taxon>Magnoliopsida</taxon>
        <taxon>eudicotyledons</taxon>
        <taxon>Gunneridae</taxon>
        <taxon>Pentapetalae</taxon>
        <taxon>rosids</taxon>
        <taxon>fabids</taxon>
        <taxon>Rosales</taxon>
        <taxon>Rosaceae</taxon>
        <taxon>Amygdaloideae</taxon>
        <taxon>Maleae</taxon>
        <taxon>Malus</taxon>
    </lineage>
</organism>
<reference evidence="2 3" key="1">
    <citation type="submission" date="2018-10" db="EMBL/GenBank/DDBJ databases">
        <title>A high-quality apple genome assembly.</title>
        <authorList>
            <person name="Hu J."/>
        </authorList>
    </citation>
    <scope>NUCLEOTIDE SEQUENCE [LARGE SCALE GENOMIC DNA]</scope>
    <source>
        <strain evidence="3">cv. HFTH1</strain>
        <tissue evidence="2">Young leaf</tissue>
    </source>
</reference>